<feature type="region of interest" description="Disordered" evidence="7">
    <location>
        <begin position="221"/>
        <end position="282"/>
    </location>
</feature>
<dbReference type="SMART" id="SM00479">
    <property type="entry name" value="EXOIII"/>
    <property type="match status" value="1"/>
</dbReference>
<keyword evidence="9" id="KW-1185">Reference proteome</keyword>
<feature type="compositionally biased region" description="Basic residues" evidence="7">
    <location>
        <begin position="620"/>
        <end position="629"/>
    </location>
</feature>
<dbReference type="GO" id="GO:0010629">
    <property type="term" value="P:negative regulation of gene expression"/>
    <property type="evidence" value="ECO:0007669"/>
    <property type="project" value="UniProtKB-ARBA"/>
</dbReference>
<keyword evidence="6" id="KW-0539">Nucleus</keyword>
<dbReference type="GO" id="GO:0004527">
    <property type="term" value="F:exonuclease activity"/>
    <property type="evidence" value="ECO:0007669"/>
    <property type="project" value="UniProtKB-KW"/>
</dbReference>
<evidence type="ECO:0000256" key="1">
    <source>
        <dbReference type="ARBA" id="ARBA00004123"/>
    </source>
</evidence>
<dbReference type="InterPro" id="IPR047021">
    <property type="entry name" value="REXO1/3/4-like"/>
</dbReference>
<dbReference type="InterPro" id="IPR013520">
    <property type="entry name" value="Ribonucl_H"/>
</dbReference>
<evidence type="ECO:0000259" key="8">
    <source>
        <dbReference type="SMART" id="SM00479"/>
    </source>
</evidence>
<evidence type="ECO:0000256" key="4">
    <source>
        <dbReference type="ARBA" id="ARBA00022801"/>
    </source>
</evidence>
<feature type="region of interest" description="Disordered" evidence="7">
    <location>
        <begin position="707"/>
        <end position="769"/>
    </location>
</feature>
<dbReference type="Proteomes" id="UP000887572">
    <property type="component" value="Unplaced"/>
</dbReference>
<feature type="domain" description="Exonuclease" evidence="8">
    <location>
        <begin position="1074"/>
        <end position="1230"/>
    </location>
</feature>
<feature type="region of interest" description="Disordered" evidence="7">
    <location>
        <begin position="439"/>
        <end position="491"/>
    </location>
</feature>
<evidence type="ECO:0000256" key="5">
    <source>
        <dbReference type="ARBA" id="ARBA00022839"/>
    </source>
</evidence>
<comment type="similarity">
    <text evidence="2">Belongs to the REXO1/REXO3 family.</text>
</comment>
<evidence type="ECO:0000313" key="9">
    <source>
        <dbReference type="Proteomes" id="UP000887572"/>
    </source>
</evidence>
<evidence type="ECO:0000313" key="10">
    <source>
        <dbReference type="WBParaSite" id="Gr19_v10_g6063.t1"/>
    </source>
</evidence>
<dbReference type="InterPro" id="IPR012337">
    <property type="entry name" value="RNaseH-like_sf"/>
</dbReference>
<feature type="compositionally biased region" description="Basic and acidic residues" evidence="7">
    <location>
        <begin position="479"/>
        <end position="491"/>
    </location>
</feature>
<evidence type="ECO:0000256" key="2">
    <source>
        <dbReference type="ARBA" id="ARBA00006357"/>
    </source>
</evidence>
<feature type="compositionally biased region" description="Basic and acidic residues" evidence="7">
    <location>
        <begin position="237"/>
        <end position="278"/>
    </location>
</feature>
<dbReference type="InterPro" id="IPR034922">
    <property type="entry name" value="REX1-like_exo"/>
</dbReference>
<dbReference type="SUPFAM" id="SSF53098">
    <property type="entry name" value="Ribonuclease H-like"/>
    <property type="match status" value="1"/>
</dbReference>
<dbReference type="WBParaSite" id="Gr19_v10_g6063.t1">
    <property type="protein sequence ID" value="Gr19_v10_g6063.t1"/>
    <property type="gene ID" value="Gr19_v10_g6063"/>
</dbReference>
<reference evidence="10" key="1">
    <citation type="submission" date="2022-11" db="UniProtKB">
        <authorList>
            <consortium name="WormBaseParasite"/>
        </authorList>
    </citation>
    <scope>IDENTIFICATION</scope>
</reference>
<protein>
    <submittedName>
        <fullName evidence="10">Exonuclease domain-containing protein</fullName>
    </submittedName>
</protein>
<evidence type="ECO:0000256" key="6">
    <source>
        <dbReference type="ARBA" id="ARBA00023242"/>
    </source>
</evidence>
<evidence type="ECO:0000256" key="3">
    <source>
        <dbReference type="ARBA" id="ARBA00022722"/>
    </source>
</evidence>
<feature type="compositionally biased region" description="Acidic residues" evidence="7">
    <location>
        <begin position="80"/>
        <end position="90"/>
    </location>
</feature>
<dbReference type="InterPro" id="IPR031736">
    <property type="entry name" value="REXO1-like_dom"/>
</dbReference>
<feature type="region of interest" description="Disordered" evidence="7">
    <location>
        <begin position="613"/>
        <end position="672"/>
    </location>
</feature>
<dbReference type="CDD" id="cd06145">
    <property type="entry name" value="REX1_like"/>
    <property type="match status" value="1"/>
</dbReference>
<dbReference type="GO" id="GO:0003676">
    <property type="term" value="F:nucleic acid binding"/>
    <property type="evidence" value="ECO:0007669"/>
    <property type="project" value="InterPro"/>
</dbReference>
<dbReference type="PANTHER" id="PTHR12801">
    <property type="entry name" value="RNA EXONUCLEASE REXO1 / RECO3 FAMILY MEMBER-RELATED"/>
    <property type="match status" value="1"/>
</dbReference>
<dbReference type="Pfam" id="PF15870">
    <property type="entry name" value="EloA-BP1"/>
    <property type="match status" value="1"/>
</dbReference>
<dbReference type="InterPro" id="IPR036397">
    <property type="entry name" value="RNaseH_sf"/>
</dbReference>
<keyword evidence="5" id="KW-0269">Exonuclease</keyword>
<keyword evidence="4" id="KW-0378">Hydrolase</keyword>
<feature type="region of interest" description="Disordered" evidence="7">
    <location>
        <begin position="1"/>
        <end position="147"/>
    </location>
</feature>
<evidence type="ECO:0000256" key="7">
    <source>
        <dbReference type="SAM" id="MobiDB-lite"/>
    </source>
</evidence>
<keyword evidence="3" id="KW-0540">Nuclease</keyword>
<accession>A0A914I1P4</accession>
<feature type="region of interest" description="Disordered" evidence="7">
    <location>
        <begin position="502"/>
        <end position="521"/>
    </location>
</feature>
<feature type="compositionally biased region" description="Basic and acidic residues" evidence="7">
    <location>
        <begin position="49"/>
        <end position="72"/>
    </location>
</feature>
<dbReference type="GO" id="GO:0005634">
    <property type="term" value="C:nucleus"/>
    <property type="evidence" value="ECO:0007669"/>
    <property type="project" value="UniProtKB-SubCell"/>
</dbReference>
<dbReference type="Gene3D" id="3.30.420.10">
    <property type="entry name" value="Ribonuclease H-like superfamily/Ribonuclease H"/>
    <property type="match status" value="1"/>
</dbReference>
<proteinExistence type="inferred from homology"/>
<sequence length="1237" mass="137351">MATVSSAHQFPPIQGHQGPSTVASASKHKRPKPTPGGLPAYIPTPIAQLEKEQKEREERKEQRRAKHGGEHNSKKKRAEEEEEEEEEEKEQGEQRHKRSAEKKGKEKEQNGRGRESGKDSETAKRMGTATKERKASISADDDGGLDIDRIMDGQKQLLDEIADDPEKKMREILRVEAEHERRLRLAKQKANNKKFGSLKQTIGAKTSSKLATKIGSKLKKIEKKKTSPKKKKLTSTEVKKAEKKERHTVIKSLIDDEQKKRQREEMDKKKKQEDEAKTAKKKFTSEVNDCVKNVAQLDMRIQKIQSEMRRSNNKLAMMDIGKSSTNSTNSSSKVVGTNSLTSAPAAAAAVVVDKEGAAEKTTPSTMATKKVPVWRKDSDHTSKPSTFLEDNRFYLASQRHPIPAALRRNGTTSKSLDTDPIICELFGDDDVEEENAMIETKKRRRKQSADEVLPNSKIWPLGGNSTTNAMIKREKKRPKREEPNGDDECLRKERQAMVDSILEDESEKDEAAAAAEETGPKSVLSAAAIKRGKRPLSRSPSIVSIQSSVSVVPETPPTSPPPATGRLQVLPQATNAATGALLVQQQQQRRVPSAEEQLHTRTVAALLASVDRKKDENAQHHHHHHHHNKTVANAADMEWLTKPKEKSKKSGSSILNNTLRQPPPPAVAAVSTTSTAVANNNNNYVPTRVPMHHASQRPLAPKLASAVLSTTSTGPSSSAAAPKQQQQQQHNTTTSSSTVPKGGVRKAHVPRFQGTNSTTTPSLAKSLVPLEPQNRKVPLQIRQRHLATIHAEYVKICGDDPTSAVDWAQNEEKAVLERCNGKLGYLAAIPMLIKRLREAAADGHHHHFHGGELRRKMSAGDSVSHSSVLLGRHANTVTCGLHRADRTSSLHKTTNLSELDFYNALQAEYLLSEQQLWDNGYPRWASADDEVEEKEIDFDEPSVDDAAAAAFGIRRLVLIRQSDLDAGKSRIPFVDDSVLSRVCDRCGKEYRLTKGGEYAPGSSSDQCIFHWGRAWKKRVSGTIESRYNCCDQPLTVQGCDVAPNHITQTQRLSTLRRYVETPRPFGVGDPRSKKVYALDCEMVYTVWGPEVARLSVVDITGELILDVIIRPEHRIVDCNTKFSGLNTDQVMAGECDLHEAQQRLFELVNTETVLVGHSLESDLRSMRLVHRRVVDTSVVYPHRMGPPYKRALKTLAAEITQLIIQDDESGHDSKEDAVGVHAHHVAQGQRCCLKWGN</sequence>
<dbReference type="FunFam" id="3.30.420.10:FF:000031">
    <property type="entry name" value="RNA exonuclease 1"/>
    <property type="match status" value="1"/>
</dbReference>
<feature type="compositionally biased region" description="Basic and acidic residues" evidence="7">
    <location>
        <begin position="101"/>
        <end position="135"/>
    </location>
</feature>
<feature type="compositionally biased region" description="Low complexity" evidence="7">
    <location>
        <begin position="709"/>
        <end position="738"/>
    </location>
</feature>
<comment type="subcellular location">
    <subcellularLocation>
        <location evidence="1">Nucleus</location>
    </subcellularLocation>
</comment>
<organism evidence="9 10">
    <name type="scientific">Globodera rostochiensis</name>
    <name type="common">Golden nematode worm</name>
    <name type="synonym">Heterodera rostochiensis</name>
    <dbReference type="NCBI Taxonomy" id="31243"/>
    <lineage>
        <taxon>Eukaryota</taxon>
        <taxon>Metazoa</taxon>
        <taxon>Ecdysozoa</taxon>
        <taxon>Nematoda</taxon>
        <taxon>Chromadorea</taxon>
        <taxon>Rhabditida</taxon>
        <taxon>Tylenchina</taxon>
        <taxon>Tylenchomorpha</taxon>
        <taxon>Tylenchoidea</taxon>
        <taxon>Heteroderidae</taxon>
        <taxon>Heteroderinae</taxon>
        <taxon>Globodera</taxon>
    </lineage>
</organism>
<name>A0A914I1P4_GLORO</name>
<dbReference type="AlphaFoldDB" id="A0A914I1P4"/>
<dbReference type="PANTHER" id="PTHR12801:SF115">
    <property type="entry name" value="FI18136P1-RELATED"/>
    <property type="match status" value="1"/>
</dbReference>
<feature type="compositionally biased region" description="Polar residues" evidence="7">
    <location>
        <begin position="753"/>
        <end position="763"/>
    </location>
</feature>
<feature type="compositionally biased region" description="Basic residues" evidence="7">
    <location>
        <begin position="221"/>
        <end position="233"/>
    </location>
</feature>